<evidence type="ECO:0000313" key="2">
    <source>
        <dbReference type="Proteomes" id="UP000055024"/>
    </source>
</evidence>
<comment type="caution">
    <text evidence="1">The sequence shown here is derived from an EMBL/GenBank/DDBJ whole genome shotgun (WGS) entry which is preliminary data.</text>
</comment>
<gene>
    <name evidence="1" type="ORF">T11_4619</name>
</gene>
<reference evidence="1 2" key="1">
    <citation type="submission" date="2015-01" db="EMBL/GenBank/DDBJ databases">
        <title>Evolution of Trichinella species and genotypes.</title>
        <authorList>
            <person name="Korhonen P.K."/>
            <person name="Edoardo P."/>
            <person name="Giuseppe L.R."/>
            <person name="Gasser R.B."/>
        </authorList>
    </citation>
    <scope>NUCLEOTIDE SEQUENCE [LARGE SCALE GENOMIC DNA]</scope>
    <source>
        <strain evidence="1">ISS1029</strain>
    </source>
</reference>
<dbReference type="Proteomes" id="UP000055024">
    <property type="component" value="Unassembled WGS sequence"/>
</dbReference>
<organism evidence="1 2">
    <name type="scientific">Trichinella zimbabwensis</name>
    <dbReference type="NCBI Taxonomy" id="268475"/>
    <lineage>
        <taxon>Eukaryota</taxon>
        <taxon>Metazoa</taxon>
        <taxon>Ecdysozoa</taxon>
        <taxon>Nematoda</taxon>
        <taxon>Enoplea</taxon>
        <taxon>Dorylaimia</taxon>
        <taxon>Trichinellida</taxon>
        <taxon>Trichinellidae</taxon>
        <taxon>Trichinella</taxon>
    </lineage>
</organism>
<dbReference type="EMBL" id="JYDP01000096">
    <property type="protein sequence ID" value="KRZ07794.1"/>
    <property type="molecule type" value="Genomic_DNA"/>
</dbReference>
<accession>A0A0V1HC44</accession>
<dbReference type="AlphaFoldDB" id="A0A0V1HC44"/>
<sequence length="213" mass="24410">MLPAVYDDVYAVVEHALISTLHCTVHATRLHNIRATSGTLLHIASGFNRRSRLILLANSANVVPDVHCQRLYEMQHEEVELVIGNEERRGIGGNVICFVLNRTIFDISVKYSTKLRSLVQYFFLLGNPIFLHFRPILISLIKVVLPRVEMCMKGCFHFSNGNIFDISEKYSMKLRSLVQYFFVLGNPIFLHFQPILFSLIKVVSPWVEMCIKG</sequence>
<protein>
    <submittedName>
        <fullName evidence="1">Uncharacterized protein</fullName>
    </submittedName>
</protein>
<name>A0A0V1HC44_9BILA</name>
<dbReference type="OrthoDB" id="5939267at2759"/>
<proteinExistence type="predicted"/>
<evidence type="ECO:0000313" key="1">
    <source>
        <dbReference type="EMBL" id="KRZ07794.1"/>
    </source>
</evidence>
<keyword evidence="2" id="KW-1185">Reference proteome</keyword>